<name>A0A9P0ZAB1_CUSEU</name>
<dbReference type="Pfam" id="PF10551">
    <property type="entry name" value="MULE"/>
    <property type="match status" value="1"/>
</dbReference>
<evidence type="ECO:0000259" key="1">
    <source>
        <dbReference type="Pfam" id="PF10551"/>
    </source>
</evidence>
<feature type="domain" description="MULE transposase" evidence="1">
    <location>
        <begin position="88"/>
        <end position="181"/>
    </location>
</feature>
<dbReference type="PANTHER" id="PTHR47718">
    <property type="entry name" value="OS01G0519700 PROTEIN"/>
    <property type="match status" value="1"/>
</dbReference>
<organism evidence="2 3">
    <name type="scientific">Cuscuta europaea</name>
    <name type="common">European dodder</name>
    <dbReference type="NCBI Taxonomy" id="41803"/>
    <lineage>
        <taxon>Eukaryota</taxon>
        <taxon>Viridiplantae</taxon>
        <taxon>Streptophyta</taxon>
        <taxon>Embryophyta</taxon>
        <taxon>Tracheophyta</taxon>
        <taxon>Spermatophyta</taxon>
        <taxon>Magnoliopsida</taxon>
        <taxon>eudicotyledons</taxon>
        <taxon>Gunneridae</taxon>
        <taxon>Pentapetalae</taxon>
        <taxon>asterids</taxon>
        <taxon>lamiids</taxon>
        <taxon>Solanales</taxon>
        <taxon>Convolvulaceae</taxon>
        <taxon>Cuscuteae</taxon>
        <taxon>Cuscuta</taxon>
        <taxon>Cuscuta subgen. Cuscuta</taxon>
    </lineage>
</organism>
<gene>
    <name evidence="2" type="ORF">CEURO_LOCUS13109</name>
</gene>
<reference evidence="2" key="1">
    <citation type="submission" date="2022-07" db="EMBL/GenBank/DDBJ databases">
        <authorList>
            <person name="Macas J."/>
            <person name="Novak P."/>
            <person name="Neumann P."/>
        </authorList>
    </citation>
    <scope>NUCLEOTIDE SEQUENCE</scope>
</reference>
<dbReference type="PANTHER" id="PTHR47718:SF18">
    <property type="entry name" value="PROTEIN FAR1-RELATED SEQUENCE 5-LIKE"/>
    <property type="match status" value="1"/>
</dbReference>
<dbReference type="EMBL" id="CAMAPE010000033">
    <property type="protein sequence ID" value="CAH9095420.1"/>
    <property type="molecule type" value="Genomic_DNA"/>
</dbReference>
<sequence>MKSYKLFKESVGGYSNIGATAVDFKNFKRDLKAYIEGVDAQMLIDKLFRKAEVCSSFFYYDVDESDKLTRIFWTDSICRQNYSYFGDVLSFDATYGTNRYNLVFVPFTGADNHQKCVTFAARLLLKEDVDSYVWLLSRFINAMGSEPTCVIMDQDPAMRIAIEKVIPHVKHRYCMWHIMNKLTTKVGPCLVRMLIF</sequence>
<dbReference type="Proteomes" id="UP001152484">
    <property type="component" value="Unassembled WGS sequence"/>
</dbReference>
<protein>
    <recommendedName>
        <fullName evidence="1">MULE transposase domain-containing protein</fullName>
    </recommendedName>
</protein>
<keyword evidence="3" id="KW-1185">Reference proteome</keyword>
<evidence type="ECO:0000313" key="2">
    <source>
        <dbReference type="EMBL" id="CAH9095420.1"/>
    </source>
</evidence>
<dbReference type="AlphaFoldDB" id="A0A9P0ZAB1"/>
<dbReference type="OrthoDB" id="2402896at2759"/>
<comment type="caution">
    <text evidence="2">The sequence shown here is derived from an EMBL/GenBank/DDBJ whole genome shotgun (WGS) entry which is preliminary data.</text>
</comment>
<evidence type="ECO:0000313" key="3">
    <source>
        <dbReference type="Proteomes" id="UP001152484"/>
    </source>
</evidence>
<accession>A0A9P0ZAB1</accession>
<dbReference type="InterPro" id="IPR018289">
    <property type="entry name" value="MULE_transposase_dom"/>
</dbReference>
<proteinExistence type="predicted"/>